<evidence type="ECO:0000259" key="6">
    <source>
        <dbReference type="PROSITE" id="PS50003"/>
    </source>
</evidence>
<dbReference type="SUPFAM" id="SSF48065">
    <property type="entry name" value="DBL homology domain (DH-domain)"/>
    <property type="match status" value="1"/>
</dbReference>
<feature type="region of interest" description="Disordered" evidence="5">
    <location>
        <begin position="489"/>
        <end position="524"/>
    </location>
</feature>
<dbReference type="Pfam" id="PF00621">
    <property type="entry name" value="RhoGEF"/>
    <property type="match status" value="1"/>
</dbReference>
<dbReference type="PROSITE" id="PS50003">
    <property type="entry name" value="PH_DOMAIN"/>
    <property type="match status" value="1"/>
</dbReference>
<evidence type="ECO:0000313" key="8">
    <source>
        <dbReference type="EnsemblMetazoa" id="XP_032451747"/>
    </source>
</evidence>
<evidence type="ECO:0000313" key="9">
    <source>
        <dbReference type="Proteomes" id="UP000002358"/>
    </source>
</evidence>
<dbReference type="Gene3D" id="2.30.29.30">
    <property type="entry name" value="Pleckstrin-homology domain (PH domain)/Phosphotyrosine-binding domain (PTB)"/>
    <property type="match status" value="1"/>
</dbReference>
<feature type="compositionally biased region" description="Basic and acidic residues" evidence="5">
    <location>
        <begin position="1261"/>
        <end position="1272"/>
    </location>
</feature>
<dbReference type="InterPro" id="IPR000219">
    <property type="entry name" value="DH_dom"/>
</dbReference>
<feature type="region of interest" description="Disordered" evidence="5">
    <location>
        <begin position="136"/>
        <end position="168"/>
    </location>
</feature>
<feature type="compositionally biased region" description="Low complexity" evidence="5">
    <location>
        <begin position="141"/>
        <end position="155"/>
    </location>
</feature>
<dbReference type="SMART" id="SM00233">
    <property type="entry name" value="PH"/>
    <property type="match status" value="1"/>
</dbReference>
<evidence type="ECO:0000256" key="2">
    <source>
        <dbReference type="ARBA" id="ARBA00022490"/>
    </source>
</evidence>
<dbReference type="Pfam" id="PF17838">
    <property type="entry name" value="PH_16"/>
    <property type="match status" value="1"/>
</dbReference>
<keyword evidence="2" id="KW-0963">Cytoplasm</keyword>
<dbReference type="PANTHER" id="PTHR13217">
    <property type="entry name" value="PLECKSTRIN HOMOLOGY DOMAIN-CONTAINING FAMILY G MEMBER 7"/>
    <property type="match status" value="1"/>
</dbReference>
<dbReference type="SUPFAM" id="SSF50729">
    <property type="entry name" value="PH domain-like"/>
    <property type="match status" value="1"/>
</dbReference>
<comment type="subcellular location">
    <subcellularLocation>
        <location evidence="1">Cytoplasm</location>
    </subcellularLocation>
</comment>
<dbReference type="Gene3D" id="1.20.900.10">
    <property type="entry name" value="Dbl homology (DH) domain"/>
    <property type="match status" value="1"/>
</dbReference>
<dbReference type="InterPro" id="IPR001849">
    <property type="entry name" value="PH_domain"/>
</dbReference>
<keyword evidence="9" id="KW-1185">Reference proteome</keyword>
<dbReference type="InterPro" id="IPR035899">
    <property type="entry name" value="DBL_dom_sf"/>
</dbReference>
<dbReference type="InParanoid" id="A0A7M7TBN7"/>
<feature type="compositionally biased region" description="Polar residues" evidence="5">
    <location>
        <begin position="66"/>
        <end position="76"/>
    </location>
</feature>
<dbReference type="RefSeq" id="XP_032451748.1">
    <property type="nucleotide sequence ID" value="XM_032595857.1"/>
</dbReference>
<name>A0A7M7TBN7_NASVI</name>
<dbReference type="RefSeq" id="XP_031777178.1">
    <property type="nucleotide sequence ID" value="XM_031921318.2"/>
</dbReference>
<feature type="region of interest" description="Disordered" evidence="5">
    <location>
        <begin position="1261"/>
        <end position="1285"/>
    </location>
</feature>
<keyword evidence="4" id="KW-0175">Coiled coil</keyword>
<dbReference type="GO" id="GO:0030139">
    <property type="term" value="C:endocytic vesicle"/>
    <property type="evidence" value="ECO:0007669"/>
    <property type="project" value="TreeGrafter"/>
</dbReference>
<accession>A0A7M7TBN7</accession>
<feature type="compositionally biased region" description="Polar residues" evidence="5">
    <location>
        <begin position="514"/>
        <end position="524"/>
    </location>
</feature>
<dbReference type="GO" id="GO:0005886">
    <property type="term" value="C:plasma membrane"/>
    <property type="evidence" value="ECO:0007669"/>
    <property type="project" value="TreeGrafter"/>
</dbReference>
<dbReference type="PROSITE" id="PS50010">
    <property type="entry name" value="DH_2"/>
    <property type="match status" value="1"/>
</dbReference>
<dbReference type="GO" id="GO:0043542">
    <property type="term" value="P:endothelial cell migration"/>
    <property type="evidence" value="ECO:0007669"/>
    <property type="project" value="TreeGrafter"/>
</dbReference>
<dbReference type="EnsemblMetazoa" id="XM_032595856">
    <property type="protein sequence ID" value="XP_032451747"/>
    <property type="gene ID" value="LOC100123819"/>
</dbReference>
<evidence type="ECO:0000256" key="4">
    <source>
        <dbReference type="ARBA" id="ARBA00023054"/>
    </source>
</evidence>
<organism evidence="8 9">
    <name type="scientific">Nasonia vitripennis</name>
    <name type="common">Parasitic wasp</name>
    <dbReference type="NCBI Taxonomy" id="7425"/>
    <lineage>
        <taxon>Eukaryota</taxon>
        <taxon>Metazoa</taxon>
        <taxon>Ecdysozoa</taxon>
        <taxon>Arthropoda</taxon>
        <taxon>Hexapoda</taxon>
        <taxon>Insecta</taxon>
        <taxon>Pterygota</taxon>
        <taxon>Neoptera</taxon>
        <taxon>Endopterygota</taxon>
        <taxon>Hymenoptera</taxon>
        <taxon>Apocrita</taxon>
        <taxon>Proctotrupomorpha</taxon>
        <taxon>Chalcidoidea</taxon>
        <taxon>Pteromalidae</taxon>
        <taxon>Pteromalinae</taxon>
        <taxon>Nasonia</taxon>
    </lineage>
</organism>
<feature type="domain" description="PH" evidence="6">
    <location>
        <begin position="886"/>
        <end position="997"/>
    </location>
</feature>
<dbReference type="GO" id="GO:0030424">
    <property type="term" value="C:axon"/>
    <property type="evidence" value="ECO:0007669"/>
    <property type="project" value="TreeGrafter"/>
</dbReference>
<evidence type="ECO:0008006" key="10">
    <source>
        <dbReference type="Google" id="ProtNLM"/>
    </source>
</evidence>
<dbReference type="CDD" id="cd17068">
    <property type="entry name" value="RBD_PLEKHG5"/>
    <property type="match status" value="1"/>
</dbReference>
<feature type="domain" description="DH" evidence="7">
    <location>
        <begin position="637"/>
        <end position="829"/>
    </location>
</feature>
<feature type="compositionally biased region" description="Low complexity" evidence="5">
    <location>
        <begin position="495"/>
        <end position="504"/>
    </location>
</feature>
<dbReference type="GeneID" id="100123819"/>
<feature type="compositionally biased region" description="Polar residues" evidence="5">
    <location>
        <begin position="1075"/>
        <end position="1094"/>
    </location>
</feature>
<feature type="region of interest" description="Disordered" evidence="5">
    <location>
        <begin position="333"/>
        <end position="405"/>
    </location>
</feature>
<dbReference type="CDD" id="cd00160">
    <property type="entry name" value="RhoGEF"/>
    <property type="match status" value="1"/>
</dbReference>
<dbReference type="InterPro" id="IPR040181">
    <property type="entry name" value="PKHG5/7"/>
</dbReference>
<feature type="compositionally biased region" description="Basic and acidic residues" evidence="5">
    <location>
        <begin position="48"/>
        <end position="65"/>
    </location>
</feature>
<dbReference type="GO" id="GO:0005085">
    <property type="term" value="F:guanyl-nucleotide exchange factor activity"/>
    <property type="evidence" value="ECO:0007669"/>
    <property type="project" value="InterPro"/>
</dbReference>
<feature type="compositionally biased region" description="Basic and acidic residues" evidence="5">
    <location>
        <begin position="77"/>
        <end position="102"/>
    </location>
</feature>
<feature type="compositionally biased region" description="Polar residues" evidence="5">
    <location>
        <begin position="1274"/>
        <end position="1285"/>
    </location>
</feature>
<dbReference type="SMR" id="A0A7M7TBN7"/>
<evidence type="ECO:0000256" key="5">
    <source>
        <dbReference type="SAM" id="MobiDB-lite"/>
    </source>
</evidence>
<keyword evidence="3" id="KW-0597">Phosphoprotein</keyword>
<dbReference type="Proteomes" id="UP000002358">
    <property type="component" value="Chromosome 1"/>
</dbReference>
<dbReference type="PANTHER" id="PTHR13217:SF11">
    <property type="entry name" value="PLECKSTRIN HOMOLOGY DOMAIN-CONTAINING FAMILY G MEMBER 5"/>
    <property type="match status" value="1"/>
</dbReference>
<dbReference type="InterPro" id="IPR011993">
    <property type="entry name" value="PH-like_dom_sf"/>
</dbReference>
<evidence type="ECO:0000256" key="1">
    <source>
        <dbReference type="ARBA" id="ARBA00004496"/>
    </source>
</evidence>
<feature type="compositionally biased region" description="Basic residues" evidence="5">
    <location>
        <begin position="1"/>
        <end position="15"/>
    </location>
</feature>
<evidence type="ECO:0000259" key="7">
    <source>
        <dbReference type="PROSITE" id="PS50010"/>
    </source>
</evidence>
<dbReference type="RefSeq" id="XP_032451747.1">
    <property type="nucleotide sequence ID" value="XM_032595856.1"/>
</dbReference>
<feature type="region of interest" description="Disordered" evidence="5">
    <location>
        <begin position="1"/>
        <end position="108"/>
    </location>
</feature>
<dbReference type="EnsemblMetazoa" id="XM_032595857">
    <property type="protein sequence ID" value="XP_032451748"/>
    <property type="gene ID" value="LOC100123819"/>
</dbReference>
<dbReference type="GO" id="GO:0007266">
    <property type="term" value="P:Rho protein signal transduction"/>
    <property type="evidence" value="ECO:0007669"/>
    <property type="project" value="TreeGrafter"/>
</dbReference>
<feature type="region of interest" description="Disordered" evidence="5">
    <location>
        <begin position="1074"/>
        <end position="1126"/>
    </location>
</feature>
<proteinExistence type="predicted"/>
<dbReference type="SMART" id="SM00325">
    <property type="entry name" value="RhoGEF"/>
    <property type="match status" value="1"/>
</dbReference>
<feature type="compositionally biased region" description="Basic and acidic residues" evidence="5">
    <location>
        <begin position="21"/>
        <end position="32"/>
    </location>
</feature>
<evidence type="ECO:0000256" key="3">
    <source>
        <dbReference type="ARBA" id="ARBA00022553"/>
    </source>
</evidence>
<feature type="compositionally biased region" description="Low complexity" evidence="5">
    <location>
        <begin position="1100"/>
        <end position="1122"/>
    </location>
</feature>
<dbReference type="OrthoDB" id="5585231at2759"/>
<feature type="compositionally biased region" description="Low complexity" evidence="5">
    <location>
        <begin position="352"/>
        <end position="364"/>
    </location>
</feature>
<sequence length="1285" mass="141179">MTLTKQAKKSLKKRNGLQVGAEERPLKNRASEEASVVQKQQGIAPVKMSKDSRASSASRRQEPEKQQQNPLKSQASKTDKEQQQQHEDSTGSKDQTKLDRKPSLRRKFNALLRGSADLPAAINRGLQPIRRSMSFGKGLEQQQQQQHQHQHQQLQRRPTPPSSAGSLKPFRTRSVQWYNSLSSLAEHEAEEKPGCAFAASEEQIYCEGKPVSRTHSLVEKSPDAVPKRRANAGISAPYGRHSDHYDFSIDLSKPPCEASSLPVLTRDTIDAEDVEAGKSHRWMEQQVKNGWGNLRTSARNLSVLRGLGFSSGKRSGSQSVRSRSLTQLDALGSSMLDTGDHHHLGSSGGGASTQQQQSSQQQQHSPHHQTTHHHFNECSPRFLVPNAASTDGARPNRTRHKLSRSQVSSSEYFSVSFEIGDETCTIDREEFLPATKGTYLAEVLSGACERRGVDLSRVDVLLDSFAAPLPLHTTETSCLGGKHLRITAKDEKSSSRSASQRSSQNVSFRKTGGPSDSQSYRGRSSRFFSVSTEDSSMDSEVGAAAAAALASAKGVAGAAGLKASKQRWSGFFTNTKGTKMELLVEQLNGYTKHGVPRLPESQLPYELAANEEALFSLENDWRDIVENSELLSEKQQQQQTALWELAQTEAAYIKTLKVVTDLFMACLCGLQASNILSEVDRTRLFSNIPEIYAANREFWTEHIAAMLDAARSTRQPLDPGHLLQGFESFEKIFAPYTRYCSEQSKCQQYCRDRLNDNDLFTAYLVWCETQKDCNRLRLLDILVKPMQRITKYSLLLKAVHKNTEHEEQRAELTIMIKSVDTFVASVNAAMRRSEETARLASAASRLESYDVVESRDEELEKLIKLHSNLDIMTAPMPGCPKDALRTLLREGDLKLRDAATSKMEVHVLLLTDMLLICKQSTKKASSSSGSGSAGGGLKIVRQPLVVDRVRIHELKEQSSLGLVYLNEYGAASAALVLSAPEPKLAKSWMESIRKAQQQLTMLKLPPLGSSLTLGSVSRQASTYLGDGDFDMDELSEGIPRTPRGSSRASRVSSLAHSHSSLCLCSGSMEMEGASPSGSNFLPSYNPSRNVSVETTEPPRASSVSSEEGTESAAVAAAAAAAGHNHRQLQISRRSLLNKSPTPNTLSVQVPAYSCLGQSLPNLTLATSPQTSTVSPTPPSSLLIVPQITKSKDTLLSPGHRGEFSFKKKGISYPPPSPPRGALRRAFAIPQSRNPPLIKTRHVNASVVQTLQTTISLDSEAIEERRRRLEPSHRMASTSSIAEEKK</sequence>
<protein>
    <recommendedName>
        <fullName evidence="10">Pleckstrin homology domain-containing family G member 5</fullName>
    </recommendedName>
</protein>
<reference evidence="8" key="1">
    <citation type="submission" date="2021-01" db="UniProtKB">
        <authorList>
            <consortium name="EnsemblMetazoa"/>
        </authorList>
    </citation>
    <scope>IDENTIFICATION</scope>
</reference>
<dbReference type="InterPro" id="IPR041020">
    <property type="entry name" value="PH_16"/>
</dbReference>
<dbReference type="EnsemblMetazoa" id="XM_031921318">
    <property type="protein sequence ID" value="XP_031777178"/>
    <property type="gene ID" value="LOC100123819"/>
</dbReference>
<dbReference type="CDD" id="cd13244">
    <property type="entry name" value="PH_PLEKHG5_G6"/>
    <property type="match status" value="1"/>
</dbReference>